<reference evidence="4" key="1">
    <citation type="submission" date="2016-10" db="EMBL/GenBank/DDBJ databases">
        <authorList>
            <person name="Varghese N."/>
            <person name="Submissions S."/>
        </authorList>
    </citation>
    <scope>NUCLEOTIDE SEQUENCE [LARGE SCALE GENOMIC DNA]</scope>
    <source>
        <strain evidence="4">CGMCC 1.10971</strain>
    </source>
</reference>
<dbReference type="Proteomes" id="UP000198623">
    <property type="component" value="Unassembled WGS sequence"/>
</dbReference>
<dbReference type="InterPro" id="IPR021339">
    <property type="entry name" value="DUF2956"/>
</dbReference>
<gene>
    <name evidence="3" type="ORF">SAMN05216175_11423</name>
</gene>
<dbReference type="Pfam" id="PF11169">
    <property type="entry name" value="DUF2956"/>
    <property type="match status" value="1"/>
</dbReference>
<dbReference type="OrthoDB" id="5600789at2"/>
<feature type="region of interest" description="Disordered" evidence="1">
    <location>
        <begin position="1"/>
        <end position="33"/>
    </location>
</feature>
<evidence type="ECO:0000313" key="4">
    <source>
        <dbReference type="Proteomes" id="UP000198623"/>
    </source>
</evidence>
<sequence>MSRQAKSTVSDETKTEAMNITRATQKPGQTKEQSKLIAQGIQKGIDLYKKQQKAKARDLDRQKKKIKPVNARSTDNTRPEESGLKDAQTRSAASKPRSQLKILVPWLLLLVSWLIFAAYFWY</sequence>
<dbReference type="EMBL" id="FOOU01000014">
    <property type="protein sequence ID" value="SFG80076.1"/>
    <property type="molecule type" value="Genomic_DNA"/>
</dbReference>
<keyword evidence="2" id="KW-1133">Transmembrane helix</keyword>
<evidence type="ECO:0000256" key="1">
    <source>
        <dbReference type="SAM" id="MobiDB-lite"/>
    </source>
</evidence>
<feature type="compositionally biased region" description="Polar residues" evidence="1">
    <location>
        <begin position="16"/>
        <end position="31"/>
    </location>
</feature>
<name>A0A1I2UYL8_9GAMM</name>
<dbReference type="STRING" id="1045558.SAMN05216175_11423"/>
<proteinExistence type="predicted"/>
<organism evidence="3 4">
    <name type="scientific">Neptunomonas qingdaonensis</name>
    <dbReference type="NCBI Taxonomy" id="1045558"/>
    <lineage>
        <taxon>Bacteria</taxon>
        <taxon>Pseudomonadati</taxon>
        <taxon>Pseudomonadota</taxon>
        <taxon>Gammaproteobacteria</taxon>
        <taxon>Oceanospirillales</taxon>
        <taxon>Oceanospirillaceae</taxon>
        <taxon>Neptunomonas</taxon>
    </lineage>
</organism>
<keyword evidence="2" id="KW-0472">Membrane</keyword>
<feature type="transmembrane region" description="Helical" evidence="2">
    <location>
        <begin position="100"/>
        <end position="121"/>
    </location>
</feature>
<dbReference type="AlphaFoldDB" id="A0A1I2UYL8"/>
<keyword evidence="4" id="KW-1185">Reference proteome</keyword>
<accession>A0A1I2UYL8</accession>
<feature type="region of interest" description="Disordered" evidence="1">
    <location>
        <begin position="52"/>
        <end position="97"/>
    </location>
</feature>
<keyword evidence="2" id="KW-0812">Transmembrane</keyword>
<evidence type="ECO:0008006" key="5">
    <source>
        <dbReference type="Google" id="ProtNLM"/>
    </source>
</evidence>
<evidence type="ECO:0000256" key="2">
    <source>
        <dbReference type="SAM" id="Phobius"/>
    </source>
</evidence>
<evidence type="ECO:0000313" key="3">
    <source>
        <dbReference type="EMBL" id="SFG80076.1"/>
    </source>
</evidence>
<dbReference type="RefSeq" id="WP_090729556.1">
    <property type="nucleotide sequence ID" value="NZ_FOOU01000014.1"/>
</dbReference>
<protein>
    <recommendedName>
        <fullName evidence="5">DUF2956 domain-containing protein</fullName>
    </recommendedName>
</protein>
<feature type="compositionally biased region" description="Basic and acidic residues" evidence="1">
    <location>
        <begin position="75"/>
        <end position="88"/>
    </location>
</feature>